<dbReference type="EMBL" id="BTGU01003055">
    <property type="protein sequence ID" value="GMN25968.1"/>
    <property type="molecule type" value="Genomic_DNA"/>
</dbReference>
<organism evidence="2 3">
    <name type="scientific">Ficus carica</name>
    <name type="common">Common fig</name>
    <dbReference type="NCBI Taxonomy" id="3494"/>
    <lineage>
        <taxon>Eukaryota</taxon>
        <taxon>Viridiplantae</taxon>
        <taxon>Streptophyta</taxon>
        <taxon>Embryophyta</taxon>
        <taxon>Tracheophyta</taxon>
        <taxon>Spermatophyta</taxon>
        <taxon>Magnoliopsida</taxon>
        <taxon>eudicotyledons</taxon>
        <taxon>Gunneridae</taxon>
        <taxon>Pentapetalae</taxon>
        <taxon>rosids</taxon>
        <taxon>fabids</taxon>
        <taxon>Rosales</taxon>
        <taxon>Moraceae</taxon>
        <taxon>Ficeae</taxon>
        <taxon>Ficus</taxon>
    </lineage>
</organism>
<evidence type="ECO:0000313" key="3">
    <source>
        <dbReference type="Proteomes" id="UP001187192"/>
    </source>
</evidence>
<dbReference type="Proteomes" id="UP001187192">
    <property type="component" value="Unassembled WGS sequence"/>
</dbReference>
<sequence>MAGMGSSGRFGSSWNNGSAIPALSIGTTWSSSGATAYIIWATISASMIKFIISSNVIPTIGSGTKGLTLGGNPSRRRSNTCSNGLPKSRQM</sequence>
<keyword evidence="3" id="KW-1185">Reference proteome</keyword>
<reference evidence="2" key="1">
    <citation type="submission" date="2023-07" db="EMBL/GenBank/DDBJ databases">
        <title>draft genome sequence of fig (Ficus carica).</title>
        <authorList>
            <person name="Takahashi T."/>
            <person name="Nishimura K."/>
        </authorList>
    </citation>
    <scope>NUCLEOTIDE SEQUENCE</scope>
</reference>
<gene>
    <name evidence="2" type="ORF">TIFTF001_043947</name>
</gene>
<evidence type="ECO:0000256" key="1">
    <source>
        <dbReference type="SAM" id="MobiDB-lite"/>
    </source>
</evidence>
<accession>A0AA87YYL5</accession>
<feature type="compositionally biased region" description="Polar residues" evidence="1">
    <location>
        <begin position="79"/>
        <end position="91"/>
    </location>
</feature>
<comment type="caution">
    <text evidence="2">The sequence shown here is derived from an EMBL/GenBank/DDBJ whole genome shotgun (WGS) entry which is preliminary data.</text>
</comment>
<proteinExistence type="predicted"/>
<name>A0AA87YYL5_FICCA</name>
<evidence type="ECO:0000313" key="2">
    <source>
        <dbReference type="EMBL" id="GMN25968.1"/>
    </source>
</evidence>
<feature type="region of interest" description="Disordered" evidence="1">
    <location>
        <begin position="58"/>
        <end position="91"/>
    </location>
</feature>
<dbReference type="AlphaFoldDB" id="A0AA87YYL5"/>
<protein>
    <submittedName>
        <fullName evidence="2">Uncharacterized protein</fullName>
    </submittedName>
</protein>